<proteinExistence type="predicted"/>
<evidence type="ECO:0000313" key="4">
    <source>
        <dbReference type="Proteomes" id="UP000588068"/>
    </source>
</evidence>
<reference evidence="3 4" key="1">
    <citation type="submission" date="2020-08" db="EMBL/GenBank/DDBJ databases">
        <title>Genomic Encyclopedia of Type Strains, Phase IV (KMG-IV): sequencing the most valuable type-strain genomes for metagenomic binning, comparative biology and taxonomic classification.</title>
        <authorList>
            <person name="Goeker M."/>
        </authorList>
    </citation>
    <scope>NUCLEOTIDE SEQUENCE [LARGE SCALE GENOMIC DNA]</scope>
    <source>
        <strain evidence="3 4">DSM 26723</strain>
    </source>
</reference>
<feature type="region of interest" description="Disordered" evidence="1">
    <location>
        <begin position="312"/>
        <end position="333"/>
    </location>
</feature>
<dbReference type="PANTHER" id="PTHR34094:SF1">
    <property type="entry name" value="PROTEIN FAM185A"/>
    <property type="match status" value="1"/>
</dbReference>
<name>A0A841HX95_9GAMM</name>
<evidence type="ECO:0000313" key="3">
    <source>
        <dbReference type="EMBL" id="MBB6096528.1"/>
    </source>
</evidence>
<protein>
    <recommendedName>
        <fullName evidence="2">DUF4097 domain-containing protein</fullName>
    </recommendedName>
</protein>
<keyword evidence="4" id="KW-1185">Reference proteome</keyword>
<dbReference type="RefSeq" id="WP_184335917.1">
    <property type="nucleotide sequence ID" value="NZ_JACHHZ010000008.1"/>
</dbReference>
<feature type="domain" description="DUF4097" evidence="2">
    <location>
        <begin position="170"/>
        <end position="329"/>
    </location>
</feature>
<dbReference type="EMBL" id="JACHHZ010000008">
    <property type="protein sequence ID" value="MBB6096528.1"/>
    <property type="molecule type" value="Genomic_DNA"/>
</dbReference>
<comment type="caution">
    <text evidence="3">The sequence shown here is derived from an EMBL/GenBank/DDBJ whole genome shotgun (WGS) entry which is preliminary data.</text>
</comment>
<accession>A0A841HX95</accession>
<dbReference type="PANTHER" id="PTHR34094">
    <property type="match status" value="1"/>
</dbReference>
<dbReference type="Proteomes" id="UP000588068">
    <property type="component" value="Unassembled WGS sequence"/>
</dbReference>
<evidence type="ECO:0000256" key="1">
    <source>
        <dbReference type="SAM" id="MobiDB-lite"/>
    </source>
</evidence>
<organism evidence="3 4">
    <name type="scientific">Povalibacter uvarum</name>
    <dbReference type="NCBI Taxonomy" id="732238"/>
    <lineage>
        <taxon>Bacteria</taxon>
        <taxon>Pseudomonadati</taxon>
        <taxon>Pseudomonadota</taxon>
        <taxon>Gammaproteobacteria</taxon>
        <taxon>Steroidobacterales</taxon>
        <taxon>Steroidobacteraceae</taxon>
        <taxon>Povalibacter</taxon>
    </lineage>
</organism>
<evidence type="ECO:0000259" key="2">
    <source>
        <dbReference type="Pfam" id="PF13349"/>
    </source>
</evidence>
<dbReference type="InterPro" id="IPR025164">
    <property type="entry name" value="Toastrack_DUF4097"/>
</dbReference>
<gene>
    <name evidence="3" type="ORF">HNQ60_005450</name>
</gene>
<dbReference type="AlphaFoldDB" id="A0A841HX95"/>
<sequence>MNVVVRGLLFGCLLAPLIVHAEERRLDKTFTVSPGGKVIVDVDGGDVVVNGGSSNQVVVQIVLKGSRDALEKITLSAEQQGNDVAVKAKKEWTGWFNGFNQQTTVTVTVPKKYGTDLRTSGGNIVVKDVEGDAVGKTSGGDIRLGAIKGTVRMSTSGGSIEVENVTGQTEVRTSGGDIRAKVVNGDLRAETSGGSIRIEQVAGGATARTSSGDVIARDIRGPADLQTSGGSIDADAIDGSIRAVTSGGDVKVDLIGANRGIVATTNGGSVTVRVPRSVTASVDASTSGGSVSTDLPVTTTEVRERRLAGTINGGGASIQARSSGGDVRLRARD</sequence>
<dbReference type="Pfam" id="PF13349">
    <property type="entry name" value="DUF4097"/>
    <property type="match status" value="1"/>
</dbReference>